<evidence type="ECO:0000256" key="1">
    <source>
        <dbReference type="SAM" id="Phobius"/>
    </source>
</evidence>
<dbReference type="EMBL" id="AP022593">
    <property type="protein sequence ID" value="BBY49764.1"/>
    <property type="molecule type" value="Genomic_DNA"/>
</dbReference>
<sequence length="88" mass="9090">MPEQNSKAATIAGLAVAGTGVAHFIKPELFESITKGPFPDDTAKAIKINGSLETAIGLGLAVPQTRKLALVGLVGYGAYLAVNVVRNR</sequence>
<keyword evidence="1" id="KW-1133">Transmembrane helix</keyword>
<proteinExistence type="predicted"/>
<protein>
    <submittedName>
        <fullName evidence="2">Membrane protein</fullName>
    </submittedName>
</protein>
<organism evidence="2 3">
    <name type="scientific">Mycolicibacterium arabiense</name>
    <dbReference type="NCBI Taxonomy" id="1286181"/>
    <lineage>
        <taxon>Bacteria</taxon>
        <taxon>Bacillati</taxon>
        <taxon>Actinomycetota</taxon>
        <taxon>Actinomycetes</taxon>
        <taxon>Mycobacteriales</taxon>
        <taxon>Mycobacteriaceae</taxon>
        <taxon>Mycolicibacterium</taxon>
    </lineage>
</organism>
<evidence type="ECO:0000313" key="3">
    <source>
        <dbReference type="Proteomes" id="UP000467428"/>
    </source>
</evidence>
<dbReference type="KEGG" id="marz:MARA_32320"/>
<accession>A0A7I7RYN1</accession>
<keyword evidence="3" id="KW-1185">Reference proteome</keyword>
<dbReference type="AlphaFoldDB" id="A0A7I7RYN1"/>
<dbReference type="RefSeq" id="WP_163919342.1">
    <property type="nucleotide sequence ID" value="NZ_AP022593.1"/>
</dbReference>
<keyword evidence="1" id="KW-0472">Membrane</keyword>
<reference evidence="2 3" key="1">
    <citation type="journal article" date="2019" name="Emerg. Microbes Infect.">
        <title>Comprehensive subspecies identification of 175 nontuberculous mycobacteria species based on 7547 genomic profiles.</title>
        <authorList>
            <person name="Matsumoto Y."/>
            <person name="Kinjo T."/>
            <person name="Motooka D."/>
            <person name="Nabeya D."/>
            <person name="Jung N."/>
            <person name="Uechi K."/>
            <person name="Horii T."/>
            <person name="Iida T."/>
            <person name="Fujita J."/>
            <person name="Nakamura S."/>
        </authorList>
    </citation>
    <scope>NUCLEOTIDE SEQUENCE [LARGE SCALE GENOMIC DNA]</scope>
    <source>
        <strain evidence="2 3">JCM 18538</strain>
    </source>
</reference>
<geneLocation type="plasmid" evidence="3">
    <name>pjcm18538 dna</name>
</geneLocation>
<gene>
    <name evidence="2" type="ORF">MARA_32320</name>
</gene>
<dbReference type="Proteomes" id="UP000467428">
    <property type="component" value="Chromosome"/>
</dbReference>
<feature type="transmembrane region" description="Helical" evidence="1">
    <location>
        <begin position="68"/>
        <end position="85"/>
    </location>
</feature>
<keyword evidence="1" id="KW-0812">Transmembrane</keyword>
<evidence type="ECO:0000313" key="2">
    <source>
        <dbReference type="EMBL" id="BBY49764.1"/>
    </source>
</evidence>
<name>A0A7I7RYN1_9MYCO</name>